<evidence type="ECO:0000313" key="2">
    <source>
        <dbReference type="EMBL" id="TKT02572.1"/>
    </source>
</evidence>
<dbReference type="EMBL" id="SZNQ01000001">
    <property type="protein sequence ID" value="TKT02572.1"/>
    <property type="molecule type" value="Genomic_DNA"/>
</dbReference>
<reference evidence="2 3" key="1">
    <citation type="submission" date="2019-04" db="EMBL/GenBank/DDBJ databases">
        <title>Streptomyces lasaliensis sp. nov., an Actinomycete isolated from soil which produces the polyether antibiotic lasalocid.</title>
        <authorList>
            <person name="Erwin G."/>
            <person name="Haber C."/>
        </authorList>
    </citation>
    <scope>NUCLEOTIDE SEQUENCE [LARGE SCALE GENOMIC DNA]</scope>
    <source>
        <strain evidence="2 3">X-537</strain>
    </source>
</reference>
<proteinExistence type="predicted"/>
<sequence length="985" mass="103928">MIKPDEIPQFTGNLFQLELDHAALKKDAGNVRDTGSDVHSQFQGLSAFYKAPEAEQLFATTKPVQDRADDFATGLETVSGALSSYATEIRPLVAKLAELKTKAQTFVASVKDDDDWEYDEDKVGEHNQLRDDITATVAAFWAAERTCHNKITAIWNGTQMVAGDGSDRKDQYGFNAEDLKNAKLPWGDPVEEKHHWYEVGHWVKSFVWDGLIVDGVWGTIKGLGTLVGFGGWEAMGQAWKGLAQLATGLALASIPGVGTAFWLLPDDKLPSWIRDSRTAMKETGKALVAWDEWGKNPGRAAGAVTFNVLTTVFTGGAGGAAAGAGKAGAVAKVLSVAGKAGKVIDPMTYIAKGAGAGLSKIGDITKALKGVGNIEIPKLPETAIHLPEGTSVLPDGTVHLPEGATVPAGLHELPGGGFKVPDDVPVVHEDALPVKAEGGEPTLYADGHGNIVDGQGKVLLDVDKPGTQDIVDRPAGPDSTGPAGSDVPRVDSPAKVPAMAGAAPHTVDAGTHINLGDSLGDVGRVGEDVPVAPGVHAGGDIPNVHAGGDLPGTQVGDHLPGGHAGDHLPGGTADHLPTGTAGSHVPTNSIDTHVPAGTADNAVPGTGDHAPGGHTHDATNPGHDLPGHGGDTHVPGGHGTEPPAGTGGLDDLGDLGDDGVRAGDDAAHHPDTGHHADDAAQHRAEYEAARDKPADQRTPEERAAVTREHVRLANEDPVWRAEHYDKWGPGKRNNAEALVDGQLLPKLAEKPGGGWMAADDLPYANSEKYHLNPLERGRHTVGAEHLGHLDDVSAKRVAGMELTNAERAYKNNATDDLANKLLDAQEHYNNVVGEGISNNTKLGEALGEEAARRHMLLQDEFAGAHEITDLPETPNGSKRFDQLWRDEDGNLIIVEAKGPNARLDWRRGNGVLDSGTMVKQGTLEYVRTIVADMEERALFSPNDAKYAEEIRTAIDNKSLRYVLVQATENTGKYAGAELKHFKIFD</sequence>
<keyword evidence="3" id="KW-1185">Reference proteome</keyword>
<evidence type="ECO:0000256" key="1">
    <source>
        <dbReference type="SAM" id="MobiDB-lite"/>
    </source>
</evidence>
<dbReference type="InterPro" id="IPR049762">
    <property type="entry name" value="PoNe_dom"/>
</dbReference>
<protein>
    <recommendedName>
        <fullName evidence="4">Protein phosphatase</fullName>
    </recommendedName>
</protein>
<organism evidence="2 3">
    <name type="scientific">Streptomyces lasalocidi</name>
    <name type="common">Streptomyces lasaliensis</name>
    <dbReference type="NCBI Taxonomy" id="324833"/>
    <lineage>
        <taxon>Bacteria</taxon>
        <taxon>Bacillati</taxon>
        <taxon>Actinomycetota</taxon>
        <taxon>Actinomycetes</taxon>
        <taxon>Kitasatosporales</taxon>
        <taxon>Streptomycetaceae</taxon>
        <taxon>Streptomyces</taxon>
    </lineage>
</organism>
<dbReference type="RefSeq" id="WP_137308499.1">
    <property type="nucleotide sequence ID" value="NZ_SZNQ01000001.1"/>
</dbReference>
<dbReference type="CDD" id="cd20739">
    <property type="entry name" value="PoNe_DUF637"/>
    <property type="match status" value="1"/>
</dbReference>
<dbReference type="OrthoDB" id="3917849at2"/>
<accession>A0A4U5WLY3</accession>
<feature type="region of interest" description="Disordered" evidence="1">
    <location>
        <begin position="466"/>
        <end position="703"/>
    </location>
</feature>
<evidence type="ECO:0008006" key="4">
    <source>
        <dbReference type="Google" id="ProtNLM"/>
    </source>
</evidence>
<name>A0A4U5WLY3_STRLS</name>
<feature type="compositionally biased region" description="Basic and acidic residues" evidence="1">
    <location>
        <begin position="658"/>
        <end position="703"/>
    </location>
</feature>
<evidence type="ECO:0000313" key="3">
    <source>
        <dbReference type="Proteomes" id="UP000305929"/>
    </source>
</evidence>
<comment type="caution">
    <text evidence="2">The sequence shown here is derived from an EMBL/GenBank/DDBJ whole genome shotgun (WGS) entry which is preliminary data.</text>
</comment>
<dbReference type="AlphaFoldDB" id="A0A4U5WLY3"/>
<dbReference type="Proteomes" id="UP000305929">
    <property type="component" value="Unassembled WGS sequence"/>
</dbReference>
<gene>
    <name evidence="2" type="ORF">E4U91_22455</name>
</gene>